<evidence type="ECO:0000313" key="8">
    <source>
        <dbReference type="Proteomes" id="UP000201190"/>
    </source>
</evidence>
<dbReference type="Proteomes" id="UP000201190">
    <property type="component" value="Segment"/>
</dbReference>
<dbReference type="KEGG" id="vg:24170831"/>
<evidence type="ECO:0000256" key="3">
    <source>
        <dbReference type="ARBA" id="ARBA00022741"/>
    </source>
</evidence>
<evidence type="ECO:0000256" key="5">
    <source>
        <dbReference type="ARBA" id="ARBA00022840"/>
    </source>
</evidence>
<dbReference type="GO" id="GO:0005524">
    <property type="term" value="F:ATP binding"/>
    <property type="evidence" value="ECO:0007669"/>
    <property type="project" value="UniProtKB-KW"/>
</dbReference>
<dbReference type="Pfam" id="PF00069">
    <property type="entry name" value="Pkinase"/>
    <property type="match status" value="1"/>
</dbReference>
<dbReference type="InterPro" id="IPR008271">
    <property type="entry name" value="Ser/Thr_kinase_AS"/>
</dbReference>
<dbReference type="InterPro" id="IPR000719">
    <property type="entry name" value="Prot_kinase_dom"/>
</dbReference>
<evidence type="ECO:0000313" key="7">
    <source>
        <dbReference type="EMBL" id="AKC91628.1"/>
    </source>
</evidence>
<keyword evidence="2" id="KW-0808">Transferase</keyword>
<dbReference type="EMBL" id="KP752043">
    <property type="protein sequence ID" value="AKC91628.1"/>
    <property type="molecule type" value="Genomic_DNA"/>
</dbReference>
<dbReference type="SUPFAM" id="SSF56112">
    <property type="entry name" value="Protein kinase-like (PK-like)"/>
    <property type="match status" value="1"/>
</dbReference>
<evidence type="ECO:0000259" key="6">
    <source>
        <dbReference type="PROSITE" id="PS50011"/>
    </source>
</evidence>
<dbReference type="RefSeq" id="YP_009133210.1">
    <property type="nucleotide sequence ID" value="NC_026922.1"/>
</dbReference>
<dbReference type="PROSITE" id="PS00108">
    <property type="entry name" value="PROTEIN_KINASE_ST"/>
    <property type="match status" value="1"/>
</dbReference>
<dbReference type="GeneID" id="24170831"/>
<keyword evidence="5" id="KW-0067">ATP-binding</keyword>
<name>A0A0E3Z5Y6_9ABAC</name>
<protein>
    <submittedName>
        <fullName evidence="7">Pk1</fullName>
    </submittedName>
</protein>
<proteinExistence type="predicted"/>
<accession>A0A0E3Z5Y6</accession>
<keyword evidence="3" id="KW-0547">Nucleotide-binding</keyword>
<dbReference type="PROSITE" id="PS50011">
    <property type="entry name" value="PROTEIN_KINASE_DOM"/>
    <property type="match status" value="1"/>
</dbReference>
<dbReference type="PANTHER" id="PTHR24351">
    <property type="entry name" value="RIBOSOMAL PROTEIN S6 KINASE"/>
    <property type="match status" value="1"/>
</dbReference>
<feature type="domain" description="Protein kinase" evidence="6">
    <location>
        <begin position="84"/>
        <end position="358"/>
    </location>
</feature>
<dbReference type="OrthoDB" id="8955at10239"/>
<keyword evidence="8" id="KW-1185">Reference proteome</keyword>
<keyword evidence="1" id="KW-0723">Serine/threonine-protein kinase</keyword>
<evidence type="ECO:0000256" key="2">
    <source>
        <dbReference type="ARBA" id="ARBA00022679"/>
    </source>
</evidence>
<keyword evidence="4" id="KW-0418">Kinase</keyword>
<dbReference type="Gene3D" id="1.10.510.10">
    <property type="entry name" value="Transferase(Phosphotransferase) domain 1"/>
    <property type="match status" value="1"/>
</dbReference>
<evidence type="ECO:0000256" key="4">
    <source>
        <dbReference type="ARBA" id="ARBA00022777"/>
    </source>
</evidence>
<dbReference type="GO" id="GO:0004674">
    <property type="term" value="F:protein serine/threonine kinase activity"/>
    <property type="evidence" value="ECO:0007669"/>
    <property type="project" value="UniProtKB-KW"/>
</dbReference>
<organism evidence="7 8">
    <name type="scientific">Lambdina fiscellaria nucleopolyhedrovirus</name>
    <dbReference type="NCBI Taxonomy" id="1642929"/>
    <lineage>
        <taxon>Viruses</taxon>
        <taxon>Viruses incertae sedis</taxon>
        <taxon>Naldaviricetes</taxon>
        <taxon>Lefavirales</taxon>
        <taxon>Baculoviridae</taxon>
        <taxon>Alphabaculovirus</taxon>
        <taxon>Alphabaculovirus lafiscellariae</taxon>
    </lineage>
</organism>
<sequence length="369" mass="43572">MLNADDMMEAKEEKREIKNFKRTKTFVKLNSASTAESNVKATPVVPQHLTVFFKEIRKLNKDLQFVKTINNANDSKNAASDDDLNYYNHSDNGSFNIDNDNENYSYWPNIEGNYCPVSVWKHARNQKEVLIKYVKINKFKPMEPYVHSVMQHNKYFIKLYYSFTSVHGHLLIMDYIKEGDLFDYVKNNKICEKETRRILCQLVDAVHALHQEGIMHNDIKLENVLYKPHKQIYVCDYGLCKISNSAMQVDDYNHEPMIDGTIDYFSPEKIKGQAYAPHFDWWAVGVLTFELLTNLNHPFKKLKNEQINLKNLYKRQQEKISFCKPLSGNAESFVTNMLQFNINYRLIDYKKINMHKFLQNHKVFNYKDL</sequence>
<dbReference type="SMART" id="SM00220">
    <property type="entry name" value="S_TKc"/>
    <property type="match status" value="1"/>
</dbReference>
<evidence type="ECO:0000256" key="1">
    <source>
        <dbReference type="ARBA" id="ARBA00022527"/>
    </source>
</evidence>
<dbReference type="InterPro" id="IPR011009">
    <property type="entry name" value="Kinase-like_dom_sf"/>
</dbReference>
<reference evidence="7 8" key="1">
    <citation type="journal article" date="2015" name="Genome Announc.">
        <title>Genome Sequence of an Alphabaculovirus Isolated from the Oak Looper, Lambdina fiscellaria, Contains a Putative 2-Kilobase-Pair Transposable Element Encoding a Transposase and a FLYWCH Domain-Containing Protein.</title>
        <authorList>
            <person name="Rohrmann G.F."/>
            <person name="Erlandson M.A."/>
            <person name="Theilmann D.A."/>
        </authorList>
    </citation>
    <scope>NUCLEOTIDE SEQUENCE [LARGE SCALE GENOMIC DNA]</scope>
    <source>
        <strain evidence="7">GR15</strain>
    </source>
</reference>